<accession>A0A1E4R830</accession>
<dbReference type="InterPro" id="IPR009061">
    <property type="entry name" value="DNA-bd_dom_put_sf"/>
</dbReference>
<name>A0A1E4R830_9BACI</name>
<evidence type="ECO:0000259" key="5">
    <source>
        <dbReference type="PROSITE" id="PS50937"/>
    </source>
</evidence>
<reference evidence="6 7" key="1">
    <citation type="submission" date="2016-09" db="EMBL/GenBank/DDBJ databases">
        <title>Draft genome sequence of the soil isolate, Lysinibacillus fusiformis M5, a potential hypoxanthine producer.</title>
        <authorList>
            <person name="Gallegos-Monterrosa R."/>
            <person name="Maroti G."/>
            <person name="Balint B."/>
            <person name="Kovacs A.T."/>
        </authorList>
    </citation>
    <scope>NUCLEOTIDE SEQUENCE [LARGE SCALE GENOMIC DNA]</scope>
    <source>
        <strain evidence="6 7">M5</strain>
    </source>
</reference>
<protein>
    <recommendedName>
        <fullName evidence="5">HTH merR-type domain-containing protein</fullName>
    </recommendedName>
</protein>
<keyword evidence="1" id="KW-0678">Repressor</keyword>
<evidence type="ECO:0000256" key="3">
    <source>
        <dbReference type="ARBA" id="ARBA00023125"/>
    </source>
</evidence>
<evidence type="ECO:0000256" key="4">
    <source>
        <dbReference type="ARBA" id="ARBA00023163"/>
    </source>
</evidence>
<dbReference type="InterPro" id="IPR047057">
    <property type="entry name" value="MerR_fam"/>
</dbReference>
<dbReference type="Gene3D" id="1.10.1660.10">
    <property type="match status" value="1"/>
</dbReference>
<dbReference type="CDD" id="cd00592">
    <property type="entry name" value="HTH_MerR-like"/>
    <property type="match status" value="1"/>
</dbReference>
<dbReference type="SMART" id="SM00422">
    <property type="entry name" value="HTH_MERR"/>
    <property type="match status" value="1"/>
</dbReference>
<dbReference type="GO" id="GO:0003677">
    <property type="term" value="F:DNA binding"/>
    <property type="evidence" value="ECO:0007669"/>
    <property type="project" value="UniProtKB-KW"/>
</dbReference>
<dbReference type="GO" id="GO:0003700">
    <property type="term" value="F:DNA-binding transcription factor activity"/>
    <property type="evidence" value="ECO:0007669"/>
    <property type="project" value="InterPro"/>
</dbReference>
<keyword evidence="4" id="KW-0804">Transcription</keyword>
<dbReference type="RefSeq" id="WP_069481500.1">
    <property type="nucleotide sequence ID" value="NZ_KV766182.1"/>
</dbReference>
<dbReference type="AlphaFoldDB" id="A0A1E4R830"/>
<keyword evidence="3" id="KW-0238">DNA-binding</keyword>
<dbReference type="Proteomes" id="UP000094784">
    <property type="component" value="Unassembled WGS sequence"/>
</dbReference>
<comment type="caution">
    <text evidence="6">The sequence shown here is derived from an EMBL/GenBank/DDBJ whole genome shotgun (WGS) entry which is preliminary data.</text>
</comment>
<dbReference type="PANTHER" id="PTHR30204">
    <property type="entry name" value="REDOX-CYCLING DRUG-SENSING TRANSCRIPTIONAL ACTIVATOR SOXR"/>
    <property type="match status" value="1"/>
</dbReference>
<evidence type="ECO:0000313" key="7">
    <source>
        <dbReference type="Proteomes" id="UP000094784"/>
    </source>
</evidence>
<dbReference type="EMBL" id="MECQ01000001">
    <property type="protein sequence ID" value="ODV56508.1"/>
    <property type="molecule type" value="Genomic_DNA"/>
</dbReference>
<feature type="domain" description="HTH merR-type" evidence="5">
    <location>
        <begin position="1"/>
        <end position="73"/>
    </location>
</feature>
<organism evidence="6 7">
    <name type="scientific">Lysinibacillus fusiformis</name>
    <dbReference type="NCBI Taxonomy" id="28031"/>
    <lineage>
        <taxon>Bacteria</taxon>
        <taxon>Bacillati</taxon>
        <taxon>Bacillota</taxon>
        <taxon>Bacilli</taxon>
        <taxon>Bacillales</taxon>
        <taxon>Bacillaceae</taxon>
        <taxon>Lysinibacillus</taxon>
    </lineage>
</organism>
<dbReference type="Pfam" id="PF13411">
    <property type="entry name" value="MerR_1"/>
    <property type="match status" value="1"/>
</dbReference>
<dbReference type="PROSITE" id="PS50937">
    <property type="entry name" value="HTH_MERR_2"/>
    <property type="match status" value="1"/>
</dbReference>
<evidence type="ECO:0000256" key="2">
    <source>
        <dbReference type="ARBA" id="ARBA00023015"/>
    </source>
</evidence>
<keyword evidence="2" id="KW-0805">Transcription regulation</keyword>
<dbReference type="InterPro" id="IPR000551">
    <property type="entry name" value="MerR-type_HTH_dom"/>
</dbReference>
<sequence length="258" mass="30244">MTEFMNIQLFSEKTGISKSALRYYEAKNLLIPRERSVNGYRVYSNDQIATVKLISSLRLADIPIKDIKVYLMENDEAKQKQMMENWINNINKKRDHLTVSLRYLESDSIRREIYLTEKSAEQIIWYNAESKIGEFKEHFLRRGNELKKLKIPIKNCYLKYVSGNDFIKAQIGFGIPIDLEINTLSETAFIEHIPQCICIAMPYHDSISIIQNGYHKLLRYASEHKWTPTSSILEWYHGVDFTELDLLMPVTQIVRRGV</sequence>
<gene>
    <name evidence="6" type="ORF">BG258_11685</name>
</gene>
<evidence type="ECO:0000313" key="6">
    <source>
        <dbReference type="EMBL" id="ODV56508.1"/>
    </source>
</evidence>
<dbReference type="SUPFAM" id="SSF46955">
    <property type="entry name" value="Putative DNA-binding domain"/>
    <property type="match status" value="1"/>
</dbReference>
<dbReference type="PANTHER" id="PTHR30204:SF69">
    <property type="entry name" value="MERR-FAMILY TRANSCRIPTIONAL REGULATOR"/>
    <property type="match status" value="1"/>
</dbReference>
<proteinExistence type="predicted"/>
<evidence type="ECO:0000256" key="1">
    <source>
        <dbReference type="ARBA" id="ARBA00022491"/>
    </source>
</evidence>